<dbReference type="PROSITE" id="PS50011">
    <property type="entry name" value="PROTEIN_KINASE_DOM"/>
    <property type="match status" value="1"/>
</dbReference>
<organism evidence="9 10">
    <name type="scientific">Mytilus coruscus</name>
    <name type="common">Sea mussel</name>
    <dbReference type="NCBI Taxonomy" id="42192"/>
    <lineage>
        <taxon>Eukaryota</taxon>
        <taxon>Metazoa</taxon>
        <taxon>Spiralia</taxon>
        <taxon>Lophotrochozoa</taxon>
        <taxon>Mollusca</taxon>
        <taxon>Bivalvia</taxon>
        <taxon>Autobranchia</taxon>
        <taxon>Pteriomorphia</taxon>
        <taxon>Mytilida</taxon>
        <taxon>Mytiloidea</taxon>
        <taxon>Mytilidae</taxon>
        <taxon>Mytilinae</taxon>
        <taxon>Mytilus</taxon>
    </lineage>
</organism>
<dbReference type="EMBL" id="CACVKT020005427">
    <property type="protein sequence ID" value="CAC5395048.1"/>
    <property type="molecule type" value="Genomic_DNA"/>
</dbReference>
<evidence type="ECO:0000256" key="6">
    <source>
        <dbReference type="PROSITE-ProRule" id="PRU10141"/>
    </source>
</evidence>
<feature type="binding site" evidence="6">
    <location>
        <position position="62"/>
    </location>
    <ligand>
        <name>ATP</name>
        <dbReference type="ChEBI" id="CHEBI:30616"/>
    </ligand>
</feature>
<proteinExistence type="predicted"/>
<evidence type="ECO:0000256" key="1">
    <source>
        <dbReference type="ARBA" id="ARBA00022527"/>
    </source>
</evidence>
<keyword evidence="10" id="KW-1185">Reference proteome</keyword>
<feature type="domain" description="Protein kinase" evidence="8">
    <location>
        <begin position="23"/>
        <end position="283"/>
    </location>
</feature>
<dbReference type="GO" id="GO:0001664">
    <property type="term" value="F:G protein-coupled receptor binding"/>
    <property type="evidence" value="ECO:0007669"/>
    <property type="project" value="TreeGrafter"/>
</dbReference>
<dbReference type="PANTHER" id="PTHR24355">
    <property type="entry name" value="G PROTEIN-COUPLED RECEPTOR KINASE/RIBOSOMAL PROTEIN S6 KINASE"/>
    <property type="match status" value="1"/>
</dbReference>
<dbReference type="SUPFAM" id="SSF56112">
    <property type="entry name" value="Protein kinase-like (PK-like)"/>
    <property type="match status" value="1"/>
</dbReference>
<evidence type="ECO:0000256" key="4">
    <source>
        <dbReference type="ARBA" id="ARBA00022777"/>
    </source>
</evidence>
<feature type="compositionally biased region" description="Polar residues" evidence="7">
    <location>
        <begin position="499"/>
        <end position="516"/>
    </location>
</feature>
<dbReference type="PROSITE" id="PS00107">
    <property type="entry name" value="PROTEIN_KINASE_ATP"/>
    <property type="match status" value="1"/>
</dbReference>
<dbReference type="Gene3D" id="3.30.200.20">
    <property type="entry name" value="Phosphorylase Kinase, domain 1"/>
    <property type="match status" value="1"/>
</dbReference>
<evidence type="ECO:0000259" key="8">
    <source>
        <dbReference type="PROSITE" id="PS50011"/>
    </source>
</evidence>
<dbReference type="CDD" id="cd05578">
    <property type="entry name" value="STKc_Yank1"/>
    <property type="match status" value="1"/>
</dbReference>
<dbReference type="Proteomes" id="UP000507470">
    <property type="component" value="Unassembled WGS sequence"/>
</dbReference>
<dbReference type="GO" id="GO:0007186">
    <property type="term" value="P:G protein-coupled receptor signaling pathway"/>
    <property type="evidence" value="ECO:0007669"/>
    <property type="project" value="TreeGrafter"/>
</dbReference>
<evidence type="ECO:0000256" key="5">
    <source>
        <dbReference type="ARBA" id="ARBA00022840"/>
    </source>
</evidence>
<protein>
    <submittedName>
        <fullName evidence="9">STK32</fullName>
        <ecNumber evidence="9">2.7.11.1</ecNumber>
    </submittedName>
</protein>
<dbReference type="PROSITE" id="PS00108">
    <property type="entry name" value="PROTEIN_KINASE_ST"/>
    <property type="match status" value="1"/>
</dbReference>
<keyword evidence="5 6" id="KW-0067">ATP-binding</keyword>
<evidence type="ECO:0000313" key="10">
    <source>
        <dbReference type="Proteomes" id="UP000507470"/>
    </source>
</evidence>
<dbReference type="InterPro" id="IPR011009">
    <property type="entry name" value="Kinase-like_dom_sf"/>
</dbReference>
<keyword evidence="2 9" id="KW-0808">Transferase</keyword>
<feature type="region of interest" description="Disordered" evidence="7">
    <location>
        <begin position="474"/>
        <end position="516"/>
    </location>
</feature>
<dbReference type="EC" id="2.7.11.1" evidence="9"/>
<dbReference type="GO" id="GO:0004703">
    <property type="term" value="F:G protein-coupled receptor kinase activity"/>
    <property type="evidence" value="ECO:0007669"/>
    <property type="project" value="TreeGrafter"/>
</dbReference>
<evidence type="ECO:0000256" key="2">
    <source>
        <dbReference type="ARBA" id="ARBA00022679"/>
    </source>
</evidence>
<dbReference type="InterPro" id="IPR008271">
    <property type="entry name" value="Ser/Thr_kinase_AS"/>
</dbReference>
<dbReference type="InterPro" id="IPR000719">
    <property type="entry name" value="Prot_kinase_dom"/>
</dbReference>
<feature type="region of interest" description="Disordered" evidence="7">
    <location>
        <begin position="326"/>
        <end position="353"/>
    </location>
</feature>
<dbReference type="SMART" id="SM00220">
    <property type="entry name" value="S_TKc"/>
    <property type="match status" value="1"/>
</dbReference>
<dbReference type="OrthoDB" id="354826at2759"/>
<dbReference type="InterPro" id="IPR017441">
    <property type="entry name" value="Protein_kinase_ATP_BS"/>
</dbReference>
<evidence type="ECO:0000256" key="3">
    <source>
        <dbReference type="ARBA" id="ARBA00022741"/>
    </source>
</evidence>
<keyword evidence="1" id="KW-0723">Serine/threonine-protein kinase</keyword>
<gene>
    <name evidence="9" type="ORF">MCOR_29759</name>
</gene>
<feature type="compositionally biased region" description="Basic residues" evidence="7">
    <location>
        <begin position="326"/>
        <end position="337"/>
    </location>
</feature>
<dbReference type="FunFam" id="3.30.200.20:FF:000347">
    <property type="entry name" value="serine/threonine-protein kinase 32A isoform X2"/>
    <property type="match status" value="1"/>
</dbReference>
<reference evidence="9 10" key="1">
    <citation type="submission" date="2020-06" db="EMBL/GenBank/DDBJ databases">
        <authorList>
            <person name="Li R."/>
            <person name="Bekaert M."/>
        </authorList>
    </citation>
    <scope>NUCLEOTIDE SEQUENCE [LARGE SCALE GENOMIC DNA]</scope>
    <source>
        <strain evidence="10">wild</strain>
    </source>
</reference>
<dbReference type="Gene3D" id="1.10.510.10">
    <property type="entry name" value="Transferase(Phosphotransferase) domain 1"/>
    <property type="match status" value="1"/>
</dbReference>
<name>A0A6J8CEX8_MYTCO</name>
<accession>A0A6J8CEX8</accession>
<dbReference type="PANTHER" id="PTHR24355:SF30">
    <property type="entry name" value="SERINE_THREONINE-PROTEIN KINASE 32B ISOFORM X1"/>
    <property type="match status" value="1"/>
</dbReference>
<evidence type="ECO:0000313" key="9">
    <source>
        <dbReference type="EMBL" id="CAC5395048.1"/>
    </source>
</evidence>
<keyword evidence="3 6" id="KW-0547">Nucleotide-binding</keyword>
<dbReference type="GO" id="GO:0005524">
    <property type="term" value="F:ATP binding"/>
    <property type="evidence" value="ECO:0007669"/>
    <property type="project" value="UniProtKB-UniRule"/>
</dbReference>
<dbReference type="Pfam" id="PF00069">
    <property type="entry name" value="Pkinase"/>
    <property type="match status" value="1"/>
</dbReference>
<dbReference type="AlphaFoldDB" id="A0A6J8CEX8"/>
<keyword evidence="4" id="KW-0418">Kinase</keyword>
<evidence type="ECO:0000256" key="7">
    <source>
        <dbReference type="SAM" id="MobiDB-lite"/>
    </source>
</evidence>
<dbReference type="GO" id="GO:0009966">
    <property type="term" value="P:regulation of signal transduction"/>
    <property type="evidence" value="ECO:0007669"/>
    <property type="project" value="TreeGrafter"/>
</dbReference>
<sequence length="516" mass="59817">MGGAQSSRRESFDLAGEVNFDHFQILRAIGKGSFGKVCIVQKKDTKKMYAMKYMNKLMCIKKDSVWNVYREIEILTSLEHPFLVNLWFTFQDEEDMFMVVDLLLGGDLRYHIQQEVHFDEYQVRLYVCEIALALDYLQQNNIIHRDIKPDNILLDEEGHVHITDFNIATMLSEGQLATSMSGTTPYMAPEVFACALDECPGYSYPVDWWSLGICAYEMLKGRRPFDIHTGTSILEIKQIFMTCKAHYSQSMHEGVKDLIKGLLTLDPDRRISSLVMLKGQYFMNELDFDKVLMRQMKPTFEPSKDHLNCDPTYELEEMIIESKPLHKKKKRLAKQNSKRGELSRQASVDSENTTEEENIYKYFKVYNREKVKYDEEHSDKQEEVVEEVRKQSLREEAEKPSIRGIRVNESFDYEDEDEDLDKVENSSFDLPDVPDFKQRLSVHSAIEVGGGRRHSGKSVTFSDRRLSDYTCYSRQDPNKLSERTGIIKPMLKDRRLSDMTGQKTSVIDNGNSTGNS</sequence>
<dbReference type="FunFam" id="1.10.510.10:FF:000169">
    <property type="entry name" value="Serine/threonine-protein kinase 32A"/>
    <property type="match status" value="1"/>
</dbReference>